<evidence type="ECO:0000256" key="1">
    <source>
        <dbReference type="SAM" id="SignalP"/>
    </source>
</evidence>
<sequence>MKLIIPNRYLHLLLVCFVCFSLVQCLPPPARLRKHLKINKKMQHYPSFHHHPSLRRQHACPFLNSFDIATY</sequence>
<name>J9HIJ5_AEDAE</name>
<accession>J9HIJ5</accession>
<dbReference type="EMBL" id="CH477468">
    <property type="protein sequence ID" value="EJY57704.1"/>
    <property type="molecule type" value="Genomic_DNA"/>
</dbReference>
<reference evidence="2" key="2">
    <citation type="journal article" date="2007" name="Science">
        <title>Genome sequence of Aedes aegypti, a major arbovirus vector.</title>
        <authorList>
            <person name="Nene V."/>
            <person name="Wortman J.R."/>
            <person name="Lawson D."/>
            <person name="Haas B."/>
            <person name="Kodira C."/>
            <person name="Tu Z.J."/>
            <person name="Loftus B."/>
            <person name="Xi Z."/>
            <person name="Megy K."/>
            <person name="Grabherr M."/>
            <person name="Ren Q."/>
            <person name="Zdobnov E.M."/>
            <person name="Lobo N.F."/>
            <person name="Campbell K.S."/>
            <person name="Brown S.E."/>
            <person name="Bonaldo M.F."/>
            <person name="Zhu J."/>
            <person name="Sinkins S.P."/>
            <person name="Hogenkamp D.G."/>
            <person name="Amedeo P."/>
            <person name="Arensburger P."/>
            <person name="Atkinson P.W."/>
            <person name="Bidwell S."/>
            <person name="Biedler J."/>
            <person name="Birney E."/>
            <person name="Bruggner R.V."/>
            <person name="Costas J."/>
            <person name="Coy M.R."/>
            <person name="Crabtree J."/>
            <person name="Crawford M."/>
            <person name="Debruyn B."/>
            <person name="Decaprio D."/>
            <person name="Eiglmeier K."/>
            <person name="Eisenstadt E."/>
            <person name="El-Dorry H."/>
            <person name="Gelbart W.M."/>
            <person name="Gomes S.L."/>
            <person name="Hammond M."/>
            <person name="Hannick L.I."/>
            <person name="Hogan J.R."/>
            <person name="Holmes M.H."/>
            <person name="Jaffe D."/>
            <person name="Johnston J.S."/>
            <person name="Kennedy R.C."/>
            <person name="Koo H."/>
            <person name="Kravitz S."/>
            <person name="Kriventseva E.V."/>
            <person name="Kulp D."/>
            <person name="Labutti K."/>
            <person name="Lee E."/>
            <person name="Li S."/>
            <person name="Lovin D.D."/>
            <person name="Mao C."/>
            <person name="Mauceli E."/>
            <person name="Menck C.F."/>
            <person name="Miller J.R."/>
            <person name="Montgomery P."/>
            <person name="Mori A."/>
            <person name="Nascimento A.L."/>
            <person name="Naveira H.F."/>
            <person name="Nusbaum C."/>
            <person name="O'leary S."/>
            <person name="Orvis J."/>
            <person name="Pertea M."/>
            <person name="Quesneville H."/>
            <person name="Reidenbach K.R."/>
            <person name="Rogers Y.H."/>
            <person name="Roth C.W."/>
            <person name="Schneider J.R."/>
            <person name="Schatz M."/>
            <person name="Shumway M."/>
            <person name="Stanke M."/>
            <person name="Stinson E.O."/>
            <person name="Tubio J.M."/>
            <person name="Vanzee J.P."/>
            <person name="Verjovski-Almeida S."/>
            <person name="Werner D."/>
            <person name="White O."/>
            <person name="Wyder S."/>
            <person name="Zeng Q."/>
            <person name="Zhao Q."/>
            <person name="Zhao Y."/>
            <person name="Hill C.A."/>
            <person name="Raikhel A.S."/>
            <person name="Soares M.B."/>
            <person name="Knudson D.L."/>
            <person name="Lee N.H."/>
            <person name="Galagan J."/>
            <person name="Salzberg S.L."/>
            <person name="Paulsen I.T."/>
            <person name="Dimopoulos G."/>
            <person name="Collins F.H."/>
            <person name="Birren B."/>
            <person name="Fraser-Liggett C.M."/>
            <person name="Severson D.W."/>
        </authorList>
    </citation>
    <scope>NUCLEOTIDE SEQUENCE [LARGE SCALE GENOMIC DNA]</scope>
    <source>
        <strain evidence="2">Liverpool</strain>
    </source>
</reference>
<keyword evidence="1" id="KW-0732">Signal</keyword>
<dbReference type="HOGENOM" id="CLU_2742093_0_0_1"/>
<protein>
    <submittedName>
        <fullName evidence="2">AAEL017497-PA</fullName>
    </submittedName>
</protein>
<dbReference type="PaxDb" id="7159-AAEL017497-PA"/>
<organism evidence="2 3">
    <name type="scientific">Aedes aegypti</name>
    <name type="common">Yellowfever mosquito</name>
    <name type="synonym">Culex aegypti</name>
    <dbReference type="NCBI Taxonomy" id="7159"/>
    <lineage>
        <taxon>Eukaryota</taxon>
        <taxon>Metazoa</taxon>
        <taxon>Ecdysozoa</taxon>
        <taxon>Arthropoda</taxon>
        <taxon>Hexapoda</taxon>
        <taxon>Insecta</taxon>
        <taxon>Pterygota</taxon>
        <taxon>Neoptera</taxon>
        <taxon>Endopterygota</taxon>
        <taxon>Diptera</taxon>
        <taxon>Nematocera</taxon>
        <taxon>Culicoidea</taxon>
        <taxon>Culicidae</taxon>
        <taxon>Culicinae</taxon>
        <taxon>Aedini</taxon>
        <taxon>Aedes</taxon>
        <taxon>Stegomyia</taxon>
    </lineage>
</organism>
<gene>
    <name evidence="2" type="ORF">AaeL_AAEL017497</name>
</gene>
<dbReference type="AlphaFoldDB" id="J9HIJ5"/>
<dbReference type="Proteomes" id="UP000682892">
    <property type="component" value="Unassembled WGS sequence"/>
</dbReference>
<feature type="chain" id="PRO_5014305605" evidence="1">
    <location>
        <begin position="26"/>
        <end position="71"/>
    </location>
</feature>
<feature type="signal peptide" evidence="1">
    <location>
        <begin position="1"/>
        <end position="25"/>
    </location>
</feature>
<proteinExistence type="predicted"/>
<evidence type="ECO:0000313" key="2">
    <source>
        <dbReference type="EMBL" id="EJY57704.1"/>
    </source>
</evidence>
<evidence type="ECO:0000313" key="3">
    <source>
        <dbReference type="Proteomes" id="UP000682892"/>
    </source>
</evidence>
<reference evidence="2" key="3">
    <citation type="submission" date="2012-09" db="EMBL/GenBank/DDBJ databases">
        <authorList>
            <consortium name="VectorBase"/>
        </authorList>
    </citation>
    <scope>NUCLEOTIDE SEQUENCE</scope>
    <source>
        <strain evidence="2">Liverpool</strain>
    </source>
</reference>
<reference evidence="2" key="1">
    <citation type="submission" date="2005-10" db="EMBL/GenBank/DDBJ databases">
        <authorList>
            <person name="Loftus B.J."/>
            <person name="Nene V.M."/>
            <person name="Hannick L.I."/>
            <person name="Bidwell S."/>
            <person name="Haas B."/>
            <person name="Amedeo P."/>
            <person name="Orvis J."/>
            <person name="Wortman J.R."/>
            <person name="White O.R."/>
            <person name="Salzberg S."/>
            <person name="Shumway M."/>
            <person name="Koo H."/>
            <person name="Zhao Y."/>
            <person name="Holmes M."/>
            <person name="Miller J."/>
            <person name="Schatz M."/>
            <person name="Pop M."/>
            <person name="Pai G."/>
            <person name="Utterback T."/>
            <person name="Rogers Y.-H."/>
            <person name="Kravitz S."/>
            <person name="Fraser C.M."/>
        </authorList>
    </citation>
    <scope>NUCLEOTIDE SEQUENCE</scope>
    <source>
        <strain evidence="2">Liverpool</strain>
    </source>
</reference>